<evidence type="ECO:0000313" key="3">
    <source>
        <dbReference type="Proteomes" id="UP000653692"/>
    </source>
</evidence>
<dbReference type="SMART" id="SM00359">
    <property type="entry name" value="PUA"/>
    <property type="match status" value="1"/>
</dbReference>
<comment type="caution">
    <text evidence="2">The sequence shown here is derived from an EMBL/GenBank/DDBJ whole genome shotgun (WGS) entry which is preliminary data.</text>
</comment>
<feature type="domain" description="PUA" evidence="1">
    <location>
        <begin position="57"/>
        <end position="123"/>
    </location>
</feature>
<dbReference type="InterPro" id="IPR004521">
    <property type="entry name" value="Uncharacterised_CHP00451"/>
</dbReference>
<dbReference type="Pfam" id="PF01472">
    <property type="entry name" value="PUA"/>
    <property type="match status" value="1"/>
</dbReference>
<proteinExistence type="predicted"/>
<dbReference type="NCBIfam" id="TIGR00451">
    <property type="entry name" value="unchar_dom_2"/>
    <property type="match status" value="1"/>
</dbReference>
<dbReference type="AlphaFoldDB" id="A0A832ZFF5"/>
<protein>
    <submittedName>
        <fullName evidence="2">RNA-binding protein</fullName>
    </submittedName>
</protein>
<accession>A0A832ZFF5</accession>
<dbReference type="PROSITE" id="PS50890">
    <property type="entry name" value="PUA"/>
    <property type="match status" value="1"/>
</dbReference>
<dbReference type="SUPFAM" id="SSF88697">
    <property type="entry name" value="PUA domain-like"/>
    <property type="match status" value="1"/>
</dbReference>
<evidence type="ECO:0000259" key="1">
    <source>
        <dbReference type="SMART" id="SM00359"/>
    </source>
</evidence>
<dbReference type="InterPro" id="IPR002478">
    <property type="entry name" value="PUA"/>
</dbReference>
<dbReference type="Proteomes" id="UP000653692">
    <property type="component" value="Unassembled WGS sequence"/>
</dbReference>
<gene>
    <name evidence="2" type="ORF">EYH24_02955</name>
</gene>
<dbReference type="GO" id="GO:0003723">
    <property type="term" value="F:RNA binding"/>
    <property type="evidence" value="ECO:0007669"/>
    <property type="project" value="InterPro"/>
</dbReference>
<organism evidence="2 3">
    <name type="scientific">Thermococcus paralvinellae</name>
    <dbReference type="NCBI Taxonomy" id="582419"/>
    <lineage>
        <taxon>Archaea</taxon>
        <taxon>Methanobacteriati</taxon>
        <taxon>Methanobacteriota</taxon>
        <taxon>Thermococci</taxon>
        <taxon>Thermococcales</taxon>
        <taxon>Thermococcaceae</taxon>
        <taxon>Thermococcus</taxon>
    </lineage>
</organism>
<dbReference type="InterPro" id="IPR015947">
    <property type="entry name" value="PUA-like_sf"/>
</dbReference>
<sequence>YFGIGSGDAVLPDDAQIKGSRMLRIFVEGRQTGTFQDGVISVTPYGMQRIYDATKSYYVRIDFDLRGDVFVVGVNEADSKIRPDDLVAVVRDERVVAVGKAILSGEEMVKARRGVAVKVKKRV</sequence>
<name>A0A832ZFF5_9EURY</name>
<feature type="non-terminal residue" evidence="2">
    <location>
        <position position="1"/>
    </location>
</feature>
<evidence type="ECO:0000313" key="2">
    <source>
        <dbReference type="EMBL" id="HIP88919.1"/>
    </source>
</evidence>
<reference evidence="2" key="1">
    <citation type="journal article" date="2020" name="ISME J.">
        <title>Gammaproteobacteria mediating utilization of methyl-, sulfur- and petroleum organic compounds in deep ocean hydrothermal plumes.</title>
        <authorList>
            <person name="Zhou Z."/>
            <person name="Liu Y."/>
            <person name="Pan J."/>
            <person name="Cron B.R."/>
            <person name="Toner B.M."/>
            <person name="Anantharaman K."/>
            <person name="Breier J.A."/>
            <person name="Dick G.J."/>
            <person name="Li M."/>
        </authorList>
    </citation>
    <scope>NUCLEOTIDE SEQUENCE</scope>
    <source>
        <strain evidence="2">SZUA-1476</strain>
    </source>
</reference>
<dbReference type="InterPro" id="IPR036974">
    <property type="entry name" value="PUA_sf"/>
</dbReference>
<dbReference type="EMBL" id="DQUR01000102">
    <property type="protein sequence ID" value="HIP88919.1"/>
    <property type="molecule type" value="Genomic_DNA"/>
</dbReference>
<dbReference type="Gene3D" id="2.30.130.10">
    <property type="entry name" value="PUA domain"/>
    <property type="match status" value="1"/>
</dbReference>